<dbReference type="EMBL" id="QGKY02000094">
    <property type="protein sequence ID" value="KAF2602597.1"/>
    <property type="molecule type" value="Genomic_DNA"/>
</dbReference>
<comment type="caution">
    <text evidence="1">The sequence shown here is derived from an EMBL/GenBank/DDBJ whole genome shotgun (WGS) entry which is preliminary data.</text>
</comment>
<dbReference type="PANTHER" id="PTHR12532">
    <property type="entry name" value="TRANSLATIONAL ACTIVATOR OF CYTOCHROME C OXIDASE 1"/>
    <property type="match status" value="1"/>
</dbReference>
<dbReference type="PANTHER" id="PTHR12532:SF0">
    <property type="entry name" value="TRANSLATIONAL ACTIVATOR OF CYTOCHROME C OXIDASE 1"/>
    <property type="match status" value="1"/>
</dbReference>
<dbReference type="GO" id="GO:0009507">
    <property type="term" value="C:chloroplast"/>
    <property type="evidence" value="ECO:0007669"/>
    <property type="project" value="TreeGrafter"/>
</dbReference>
<gene>
    <name evidence="1" type="ORF">F2Q70_00027899</name>
</gene>
<proteinExistence type="predicted"/>
<dbReference type="AlphaFoldDB" id="A0A8S9L9G3"/>
<organism evidence="1">
    <name type="scientific">Brassica cretica</name>
    <name type="common">Mustard</name>
    <dbReference type="NCBI Taxonomy" id="69181"/>
    <lineage>
        <taxon>Eukaryota</taxon>
        <taxon>Viridiplantae</taxon>
        <taxon>Streptophyta</taxon>
        <taxon>Embryophyta</taxon>
        <taxon>Tracheophyta</taxon>
        <taxon>Spermatophyta</taxon>
        <taxon>Magnoliopsida</taxon>
        <taxon>eudicotyledons</taxon>
        <taxon>Gunneridae</taxon>
        <taxon>Pentapetalae</taxon>
        <taxon>rosids</taxon>
        <taxon>malvids</taxon>
        <taxon>Brassicales</taxon>
        <taxon>Brassicaceae</taxon>
        <taxon>Brassiceae</taxon>
        <taxon>Brassica</taxon>
    </lineage>
</organism>
<sequence>MASSHCTMRGAVGGLLLRFSDGVVSSRSILNSGNHHRRLLLTIPNTTSNFTHEQKNCTNRQVRKIWISSPLCMGRRSSKIAGRKGAQDSKKAKLYCRIGKEVNLYIRAMSPMQAVQELELIMKSSHSFLCSHSN</sequence>
<evidence type="ECO:0000313" key="1">
    <source>
        <dbReference type="EMBL" id="KAF2602597.1"/>
    </source>
</evidence>
<reference evidence="1" key="1">
    <citation type="submission" date="2019-12" db="EMBL/GenBank/DDBJ databases">
        <title>Genome sequencing and annotation of Brassica cretica.</title>
        <authorList>
            <person name="Studholme D.J."/>
            <person name="Sarris P.F."/>
        </authorList>
    </citation>
    <scope>NUCLEOTIDE SEQUENCE</scope>
    <source>
        <strain evidence="1">PFS-102/07</strain>
        <tissue evidence="1">Leaf</tissue>
    </source>
</reference>
<accession>A0A8S9L9G3</accession>
<dbReference type="InterPro" id="IPR002876">
    <property type="entry name" value="Transcrip_reg_TACO1-like"/>
</dbReference>
<name>A0A8S9L9G3_BRACR</name>
<protein>
    <submittedName>
        <fullName evidence="1">Uncharacterized protein</fullName>
    </submittedName>
</protein>